<dbReference type="InterPro" id="IPR001841">
    <property type="entry name" value="Znf_RING"/>
</dbReference>
<evidence type="ECO:0000256" key="3">
    <source>
        <dbReference type="ARBA" id="ARBA00022833"/>
    </source>
</evidence>
<dbReference type="EMBL" id="ML005114">
    <property type="protein sequence ID" value="RKP20091.1"/>
    <property type="molecule type" value="Genomic_DNA"/>
</dbReference>
<dbReference type="PROSITE" id="PS50089">
    <property type="entry name" value="ZF_RING_2"/>
    <property type="match status" value="1"/>
</dbReference>
<dbReference type="PANTHER" id="PTHR12683:SF13">
    <property type="entry name" value="CDK-ACTIVATING KINASE ASSEMBLY FACTOR MAT1"/>
    <property type="match status" value="1"/>
</dbReference>
<dbReference type="GO" id="GO:0006281">
    <property type="term" value="P:DNA repair"/>
    <property type="evidence" value="ECO:0007669"/>
    <property type="project" value="TreeGrafter"/>
</dbReference>
<evidence type="ECO:0000256" key="4">
    <source>
        <dbReference type="PROSITE-ProRule" id="PRU00175"/>
    </source>
</evidence>
<dbReference type="InterPro" id="IPR017907">
    <property type="entry name" value="Znf_RING_CS"/>
</dbReference>
<evidence type="ECO:0000256" key="1">
    <source>
        <dbReference type="ARBA" id="ARBA00022723"/>
    </source>
</evidence>
<gene>
    <name evidence="6" type="ORF">ROZALSC1DRAFT_28381</name>
</gene>
<accession>A0A4P9YMC6</accession>
<dbReference type="Pfam" id="PF17121">
    <property type="entry name" value="zf-C3HC4_5"/>
    <property type="match status" value="1"/>
</dbReference>
<protein>
    <recommendedName>
        <fullName evidence="5">RING-type domain-containing protein</fullName>
    </recommendedName>
</protein>
<evidence type="ECO:0000313" key="7">
    <source>
        <dbReference type="Proteomes" id="UP000281549"/>
    </source>
</evidence>
<evidence type="ECO:0000313" key="6">
    <source>
        <dbReference type="EMBL" id="RKP20091.1"/>
    </source>
</evidence>
<dbReference type="PROSITE" id="PS00518">
    <property type="entry name" value="ZF_RING_1"/>
    <property type="match status" value="1"/>
</dbReference>
<dbReference type="Gene3D" id="3.30.40.10">
    <property type="entry name" value="Zinc/RING finger domain, C3HC4 (zinc finger)"/>
    <property type="match status" value="1"/>
</dbReference>
<dbReference type="PANTHER" id="PTHR12683">
    <property type="entry name" value="CDK-ACTIVATING KINASE ASSEMBLY FACTOR MAT1"/>
    <property type="match status" value="1"/>
</dbReference>
<dbReference type="Pfam" id="PF06391">
    <property type="entry name" value="MAT1"/>
    <property type="match status" value="1"/>
</dbReference>
<evidence type="ECO:0000256" key="2">
    <source>
        <dbReference type="ARBA" id="ARBA00022771"/>
    </source>
</evidence>
<name>A0A4P9YMC6_ROZAC</name>
<dbReference type="Proteomes" id="UP000281549">
    <property type="component" value="Unassembled WGS sequence"/>
</dbReference>
<keyword evidence="1" id="KW-0479">Metal-binding</keyword>
<proteinExistence type="predicted"/>
<dbReference type="SUPFAM" id="SSF57850">
    <property type="entry name" value="RING/U-box"/>
    <property type="match status" value="1"/>
</dbReference>
<dbReference type="GO" id="GO:0008270">
    <property type="term" value="F:zinc ion binding"/>
    <property type="evidence" value="ECO:0007669"/>
    <property type="project" value="UniProtKB-KW"/>
</dbReference>
<dbReference type="GO" id="GO:0006357">
    <property type="term" value="P:regulation of transcription by RNA polymerase II"/>
    <property type="evidence" value="ECO:0007669"/>
    <property type="project" value="TreeGrafter"/>
</dbReference>
<keyword evidence="3" id="KW-0862">Zinc</keyword>
<dbReference type="SMART" id="SM00184">
    <property type="entry name" value="RING"/>
    <property type="match status" value="1"/>
</dbReference>
<reference evidence="7" key="1">
    <citation type="journal article" date="2018" name="Nat. Microbiol.">
        <title>Leveraging single-cell genomics to expand the fungal tree of life.</title>
        <authorList>
            <person name="Ahrendt S.R."/>
            <person name="Quandt C.A."/>
            <person name="Ciobanu D."/>
            <person name="Clum A."/>
            <person name="Salamov A."/>
            <person name="Andreopoulos B."/>
            <person name="Cheng J.F."/>
            <person name="Woyke T."/>
            <person name="Pelin A."/>
            <person name="Henrissat B."/>
            <person name="Reynolds N.K."/>
            <person name="Benny G.L."/>
            <person name="Smith M.E."/>
            <person name="James T.Y."/>
            <person name="Grigoriev I.V."/>
        </authorList>
    </citation>
    <scope>NUCLEOTIDE SEQUENCE [LARGE SCALE GENOMIC DNA]</scope>
    <source>
        <strain evidence="7">CSF55</strain>
    </source>
</reference>
<dbReference type="InterPro" id="IPR015877">
    <property type="entry name" value="MAT1_centre"/>
</dbReference>
<keyword evidence="2 4" id="KW-0863">Zinc-finger</keyword>
<feature type="domain" description="RING-type" evidence="5">
    <location>
        <begin position="27"/>
        <end position="71"/>
    </location>
</feature>
<dbReference type="AlphaFoldDB" id="A0A4P9YMC6"/>
<dbReference type="InterPro" id="IPR013083">
    <property type="entry name" value="Znf_RING/FYVE/PHD"/>
</dbReference>
<organism evidence="6 7">
    <name type="scientific">Rozella allomycis (strain CSF55)</name>
    <dbReference type="NCBI Taxonomy" id="988480"/>
    <lineage>
        <taxon>Eukaryota</taxon>
        <taxon>Fungi</taxon>
        <taxon>Fungi incertae sedis</taxon>
        <taxon>Cryptomycota</taxon>
        <taxon>Cryptomycota incertae sedis</taxon>
        <taxon>Rozella</taxon>
    </lineage>
</organism>
<dbReference type="GO" id="GO:0005675">
    <property type="term" value="C:transcription factor TFIIH holo complex"/>
    <property type="evidence" value="ECO:0007669"/>
    <property type="project" value="TreeGrafter"/>
</dbReference>
<sequence>MHNLNGSVVLYLEFTEKRFLAMEHDSCPVCKTDKYLVPTMQLFATPCFHVMCETCALRLFPHGSAPCPTCKISIKKSEFFKPVFSDLVVEKEIRVRKRVQDVMNKRLDDFQREIKSTDSALEAYNDYLEQIEDIVYDLVYGHNIAEREQQLKEEFNVNTSEIKKSRLLLEEEDQKIRDMIHQEEIEKQLQRQADLEHILQEEKLREKERKMFMKALESNKPLPRKTVLHDNHVTLSTPAIFLGGREAKNVEINADLEWRDSFICKELKHIEVNLADHVIDLVNKEWDFSSGLSRKIVWGGAVHSLHDSLYVF</sequence>
<evidence type="ECO:0000259" key="5">
    <source>
        <dbReference type="PROSITE" id="PS50089"/>
    </source>
</evidence>